<dbReference type="EMBL" id="BOPD01000024">
    <property type="protein sequence ID" value="GIJ34768.1"/>
    <property type="molecule type" value="Genomic_DNA"/>
</dbReference>
<dbReference type="AlphaFoldDB" id="A0A9W5UUT2"/>
<comment type="caution">
    <text evidence="2">The sequence shown here is derived from an EMBL/GenBank/DDBJ whole genome shotgun (WGS) entry which is preliminary data.</text>
</comment>
<sequence length="66" mass="7069">MTERSVALFEELQKALPMVYDHDLGIARSNLAKCRVAASTAAPFPSPTDPGHVPTDTADSERRGAT</sequence>
<evidence type="ECO:0000313" key="3">
    <source>
        <dbReference type="Proteomes" id="UP000607311"/>
    </source>
</evidence>
<feature type="region of interest" description="Disordered" evidence="1">
    <location>
        <begin position="41"/>
        <end position="66"/>
    </location>
</feature>
<reference evidence="2" key="1">
    <citation type="submission" date="2021-01" db="EMBL/GenBank/DDBJ databases">
        <title>Whole genome shotgun sequence of Verrucosispora sediminis NBRC 107745.</title>
        <authorList>
            <person name="Komaki H."/>
            <person name="Tamura T."/>
        </authorList>
    </citation>
    <scope>NUCLEOTIDE SEQUENCE</scope>
    <source>
        <strain evidence="2">NBRC 107745</strain>
    </source>
</reference>
<evidence type="ECO:0000256" key="1">
    <source>
        <dbReference type="SAM" id="MobiDB-lite"/>
    </source>
</evidence>
<keyword evidence="3" id="KW-1185">Reference proteome</keyword>
<name>A0A9W5UUT2_9ACTN</name>
<accession>A0A9W5UUT2</accession>
<evidence type="ECO:0000313" key="2">
    <source>
        <dbReference type="EMBL" id="GIJ34768.1"/>
    </source>
</evidence>
<organism evidence="2 3">
    <name type="scientific">Micromonospora sediminimaris</name>
    <dbReference type="NCBI Taxonomy" id="547162"/>
    <lineage>
        <taxon>Bacteria</taxon>
        <taxon>Bacillati</taxon>
        <taxon>Actinomycetota</taxon>
        <taxon>Actinomycetes</taxon>
        <taxon>Micromonosporales</taxon>
        <taxon>Micromonosporaceae</taxon>
        <taxon>Micromonospora</taxon>
    </lineage>
</organism>
<dbReference type="Proteomes" id="UP000607311">
    <property type="component" value="Unassembled WGS sequence"/>
</dbReference>
<proteinExistence type="predicted"/>
<protein>
    <submittedName>
        <fullName evidence="2">Uncharacterized protein</fullName>
    </submittedName>
</protein>
<dbReference type="RefSeq" id="WP_139233231.1">
    <property type="nucleotide sequence ID" value="NZ_BOPD01000024.1"/>
</dbReference>
<gene>
    <name evidence="2" type="ORF">Vse01_39160</name>
</gene>